<dbReference type="EMBL" id="AMFJ01036091">
    <property type="protein sequence ID" value="EKD25335.1"/>
    <property type="molecule type" value="Genomic_DNA"/>
</dbReference>
<sequence length="832" mass="92696">MKRLRAKLIKRILGILLIMWCSGIFLNGYVGVGEQVHAQTQITTTNPTSSSLSTMNLWQILNMILKIIYLLLWPLLVVAGLALDNTLVYASLFHLDAPLWKFWNMIKNFANFTLWFMVLFAIIKNLFTTKDDKWPMEIIKKTLIAGILIQASRFLMAALIDVSTIATYAVGGLPLSVLKNTDMGQQKILTVNSVLDLSKFSVISSAGNDFKVSYSTTYKDWNTVKKIDLSPCKVVKWYVVGREFTEAQYRNSDIFWIGQSACVALSNQVVIYNEFPHLKNVNGIQYQGDLDRVLNAQPDRWPREACNYVIKISWPTPNLWACWAGFADINSNYANSSNATEMQISFMDLVTSTTPTNIVSSTLWMQWWKTWFESGNVLAMTVSDLINKSKWFVGPLVTMYSSLLNFAQLTDTNISTTSETSGIFLIKTLVAIALFFPLLALAVVLIARVGMLWLYIAASPFLVIKKVFGDVIPKMGDFDKHLDIMNVVKLIFAPVITVAALSISLIFMTALVNWFKSDTTNIAPAVLESFQVQSIAPITPGNSAMQMGPTSLEFKNFDRGWSLDRFSRLIVNFFAIGLLRTIVFAAIKANSLGEKIGGEIQKFGTNVFSTLPVLPIGQGGAWVGIGGAANVISNIPNTWVDNRQQSDREVVTNRLEWPSKAAWGTWTALSATNVDNIMKNTTITPDQIKASIATEKWITVANVTPAMITGNEKVFYDKLSKLPDNTDKESRKTAIGEASGNKSWFENIAKAEATTKFESLVKIQKTSTVDDLSKKVNDVANKDTMEALLAANPTWYEKTIDNTKFTITKNTDSNAQNRYVVKSETITPKANP</sequence>
<gene>
    <name evidence="2" type="ORF">ACD_80C00084G0021</name>
</gene>
<feature type="transmembrane region" description="Helical" evidence="1">
    <location>
        <begin position="490"/>
        <end position="515"/>
    </location>
</feature>
<accession>K1X581</accession>
<keyword evidence="1" id="KW-0812">Transmembrane</keyword>
<feature type="transmembrane region" description="Helical" evidence="1">
    <location>
        <begin position="109"/>
        <end position="127"/>
    </location>
</feature>
<dbReference type="AlphaFoldDB" id="K1X581"/>
<reference evidence="2" key="1">
    <citation type="journal article" date="2012" name="Science">
        <title>Fermentation, hydrogen, and sulfur metabolism in multiple uncultivated bacterial phyla.</title>
        <authorList>
            <person name="Wrighton K.C."/>
            <person name="Thomas B.C."/>
            <person name="Sharon I."/>
            <person name="Miller C.S."/>
            <person name="Castelle C.J."/>
            <person name="VerBerkmoes N.C."/>
            <person name="Wilkins M.J."/>
            <person name="Hettich R.L."/>
            <person name="Lipton M.S."/>
            <person name="Williams K.H."/>
            <person name="Long P.E."/>
            <person name="Banfield J.F."/>
        </authorList>
    </citation>
    <scope>NUCLEOTIDE SEQUENCE [LARGE SCALE GENOMIC DNA]</scope>
</reference>
<protein>
    <submittedName>
        <fullName evidence="2">Uncharacterized protein</fullName>
    </submittedName>
</protein>
<keyword evidence="1" id="KW-0472">Membrane</keyword>
<feature type="transmembrane region" description="Helical" evidence="1">
    <location>
        <begin position="154"/>
        <end position="178"/>
    </location>
</feature>
<feature type="transmembrane region" description="Helical" evidence="1">
    <location>
        <begin position="67"/>
        <end position="88"/>
    </location>
</feature>
<proteinExistence type="predicted"/>
<evidence type="ECO:0000313" key="2">
    <source>
        <dbReference type="EMBL" id="EKD25335.1"/>
    </source>
</evidence>
<keyword evidence="1" id="KW-1133">Transmembrane helix</keyword>
<feature type="transmembrane region" description="Helical" evidence="1">
    <location>
        <begin position="452"/>
        <end position="469"/>
    </location>
</feature>
<name>K1X581_9BACT</name>
<feature type="transmembrane region" description="Helical" evidence="1">
    <location>
        <begin position="424"/>
        <end position="446"/>
    </location>
</feature>
<feature type="transmembrane region" description="Helical" evidence="1">
    <location>
        <begin position="12"/>
        <end position="30"/>
    </location>
</feature>
<evidence type="ECO:0000256" key="1">
    <source>
        <dbReference type="SAM" id="Phobius"/>
    </source>
</evidence>
<comment type="caution">
    <text evidence="2">The sequence shown here is derived from an EMBL/GenBank/DDBJ whole genome shotgun (WGS) entry which is preliminary data.</text>
</comment>
<feature type="transmembrane region" description="Helical" evidence="1">
    <location>
        <begin position="569"/>
        <end position="587"/>
    </location>
</feature>
<organism evidence="2">
    <name type="scientific">uncultured bacterium</name>
    <name type="common">gcode 4</name>
    <dbReference type="NCBI Taxonomy" id="1234023"/>
    <lineage>
        <taxon>Bacteria</taxon>
        <taxon>environmental samples</taxon>
    </lineage>
</organism>